<dbReference type="PANTHER" id="PTHR46797">
    <property type="entry name" value="HTH-TYPE TRANSCRIPTIONAL REGULATOR"/>
    <property type="match status" value="1"/>
</dbReference>
<dbReference type="RefSeq" id="WP_255226042.1">
    <property type="nucleotide sequence ID" value="NZ_JAJEKE010000002.1"/>
</dbReference>
<accession>A0ABT1NB74</accession>
<dbReference type="EMBL" id="JAJEKE010000002">
    <property type="protein sequence ID" value="MCQ1528520.1"/>
    <property type="molecule type" value="Genomic_DNA"/>
</dbReference>
<evidence type="ECO:0000313" key="3">
    <source>
        <dbReference type="EMBL" id="MCQ1528520.1"/>
    </source>
</evidence>
<dbReference type="InterPro" id="IPR010982">
    <property type="entry name" value="Lambda_DNA-bd_dom_sf"/>
</dbReference>
<dbReference type="InterPro" id="IPR050807">
    <property type="entry name" value="TransReg_Diox_bact_type"/>
</dbReference>
<dbReference type="Proteomes" id="UP001651880">
    <property type="component" value="Unassembled WGS sequence"/>
</dbReference>
<gene>
    <name evidence="3" type="ORF">LJD61_03020</name>
</gene>
<dbReference type="Gene3D" id="1.10.260.40">
    <property type="entry name" value="lambda repressor-like DNA-binding domains"/>
    <property type="match status" value="1"/>
</dbReference>
<evidence type="ECO:0000256" key="1">
    <source>
        <dbReference type="ARBA" id="ARBA00023125"/>
    </source>
</evidence>
<dbReference type="SMART" id="SM00530">
    <property type="entry name" value="HTH_XRE"/>
    <property type="match status" value="1"/>
</dbReference>
<keyword evidence="1" id="KW-0238">DNA-binding</keyword>
<protein>
    <submittedName>
        <fullName evidence="3">Helix-turn-helix domain-containing protein</fullName>
    </submittedName>
</protein>
<organism evidence="3 4">
    <name type="scientific">Lutispora saccharofermentans</name>
    <dbReference type="NCBI Taxonomy" id="3024236"/>
    <lineage>
        <taxon>Bacteria</taxon>
        <taxon>Bacillati</taxon>
        <taxon>Bacillota</taxon>
        <taxon>Clostridia</taxon>
        <taxon>Lutisporales</taxon>
        <taxon>Lutisporaceae</taxon>
        <taxon>Lutispora</taxon>
    </lineage>
</organism>
<proteinExistence type="predicted"/>
<keyword evidence="4" id="KW-1185">Reference proteome</keyword>
<evidence type="ECO:0000259" key="2">
    <source>
        <dbReference type="PROSITE" id="PS50943"/>
    </source>
</evidence>
<name>A0ABT1NB74_9FIRM</name>
<dbReference type="Pfam" id="PF01381">
    <property type="entry name" value="HTH_3"/>
    <property type="match status" value="1"/>
</dbReference>
<dbReference type="PANTHER" id="PTHR46797:SF24">
    <property type="entry name" value="DNA-BINDING PHAGE PROTEIN"/>
    <property type="match status" value="1"/>
</dbReference>
<dbReference type="InterPro" id="IPR001387">
    <property type="entry name" value="Cro/C1-type_HTH"/>
</dbReference>
<sequence>MEHEVDNKGIGERIRKEREKLALTREKLAEIIDLSPLYIGQLERGERQMSLNTLMKISNCFHVSTDYLLKGKDAANINYGEQKSSLIDRCSEEEMSIIEDMIRVILPHIKK</sequence>
<dbReference type="SUPFAM" id="SSF47413">
    <property type="entry name" value="lambda repressor-like DNA-binding domains"/>
    <property type="match status" value="1"/>
</dbReference>
<dbReference type="PROSITE" id="PS50943">
    <property type="entry name" value="HTH_CROC1"/>
    <property type="match status" value="1"/>
</dbReference>
<feature type="domain" description="HTH cro/C1-type" evidence="2">
    <location>
        <begin position="14"/>
        <end position="68"/>
    </location>
</feature>
<reference evidence="3 4" key="1">
    <citation type="submission" date="2021-10" db="EMBL/GenBank/DDBJ databases">
        <title>Lutispora strain m25 sp. nov., a thermophilic, non-spore-forming bacterium isolated from a lab-scale methanogenic bioreactor digesting anaerobic sludge.</title>
        <authorList>
            <person name="El Houari A."/>
            <person name="Mcdonald J."/>
        </authorList>
    </citation>
    <scope>NUCLEOTIDE SEQUENCE [LARGE SCALE GENOMIC DNA]</scope>
    <source>
        <strain evidence="4">m25</strain>
    </source>
</reference>
<comment type="caution">
    <text evidence="3">The sequence shown here is derived from an EMBL/GenBank/DDBJ whole genome shotgun (WGS) entry which is preliminary data.</text>
</comment>
<dbReference type="CDD" id="cd00093">
    <property type="entry name" value="HTH_XRE"/>
    <property type="match status" value="1"/>
</dbReference>
<evidence type="ECO:0000313" key="4">
    <source>
        <dbReference type="Proteomes" id="UP001651880"/>
    </source>
</evidence>